<evidence type="ECO:0000313" key="3">
    <source>
        <dbReference type="Proteomes" id="UP001255185"/>
    </source>
</evidence>
<dbReference type="EMBL" id="JAVDVI010000002">
    <property type="protein sequence ID" value="MDR6966733.1"/>
    <property type="molecule type" value="Genomic_DNA"/>
</dbReference>
<dbReference type="RefSeq" id="WP_310024473.1">
    <property type="nucleotide sequence ID" value="NZ_JAVDVI010000002.1"/>
</dbReference>
<proteinExistence type="predicted"/>
<organism evidence="2 3">
    <name type="scientific">Flavobacterium arsenatis</name>
    <dbReference type="NCBI Taxonomy" id="1484332"/>
    <lineage>
        <taxon>Bacteria</taxon>
        <taxon>Pseudomonadati</taxon>
        <taxon>Bacteroidota</taxon>
        <taxon>Flavobacteriia</taxon>
        <taxon>Flavobacteriales</taxon>
        <taxon>Flavobacteriaceae</taxon>
        <taxon>Flavobacterium</taxon>
    </lineage>
</organism>
<feature type="chain" id="PRO_5046281403" evidence="1">
    <location>
        <begin position="24"/>
        <end position="318"/>
    </location>
</feature>
<dbReference type="Proteomes" id="UP001255185">
    <property type="component" value="Unassembled WGS sequence"/>
</dbReference>
<gene>
    <name evidence="2" type="ORF">J2X31_000731</name>
</gene>
<name>A0ABU1TL80_9FLAO</name>
<sequence>MIKKTVKYYTLIALLLLSFQGIAQQDPQYTQYMYNMSIINPGYATDSGDMNFGALYRAQWVGSEGGPSTGTFFAHSPLAKKVEAGLSIVHDQIGDVVKETSVYADFAYVLKVNETSKISFGLKAGATFFSTNFDGFIYSDELPDAAFANNISKVFPNIGVGTFYFGENYYFGLSSPNLLTTKHLERDQGVVRTGVEAIHYFITGGYVFNLNENLKYKPAFMARAVSGGVPMAFDITSNFLINNKVELGVGYRVDDAVSGLVNFRISPVVRVGYAYDYTLSNLGRFSSGSHEIMVLFDISKNKDKKDDNKGYDKSPRFF</sequence>
<dbReference type="InterPro" id="IPR019861">
    <property type="entry name" value="PorP/SprF_Bacteroidetes"/>
</dbReference>
<keyword evidence="1" id="KW-0732">Signal</keyword>
<accession>A0ABU1TL80</accession>
<protein>
    <submittedName>
        <fullName evidence="2">Type IX secretion system PorP/SprF family membrane protein</fullName>
    </submittedName>
</protein>
<keyword evidence="3" id="KW-1185">Reference proteome</keyword>
<evidence type="ECO:0000313" key="2">
    <source>
        <dbReference type="EMBL" id="MDR6966733.1"/>
    </source>
</evidence>
<feature type="signal peptide" evidence="1">
    <location>
        <begin position="1"/>
        <end position="23"/>
    </location>
</feature>
<reference evidence="2 3" key="1">
    <citation type="submission" date="2023-07" db="EMBL/GenBank/DDBJ databases">
        <title>Sorghum-associated microbial communities from plants grown in Nebraska, USA.</title>
        <authorList>
            <person name="Schachtman D."/>
        </authorList>
    </citation>
    <scope>NUCLEOTIDE SEQUENCE [LARGE SCALE GENOMIC DNA]</scope>
    <source>
        <strain evidence="2 3">3773</strain>
    </source>
</reference>
<comment type="caution">
    <text evidence="2">The sequence shown here is derived from an EMBL/GenBank/DDBJ whole genome shotgun (WGS) entry which is preliminary data.</text>
</comment>
<dbReference type="NCBIfam" id="TIGR03519">
    <property type="entry name" value="T9SS_PorP_fam"/>
    <property type="match status" value="1"/>
</dbReference>
<dbReference type="Pfam" id="PF11751">
    <property type="entry name" value="PorP_SprF"/>
    <property type="match status" value="1"/>
</dbReference>
<evidence type="ECO:0000256" key="1">
    <source>
        <dbReference type="SAM" id="SignalP"/>
    </source>
</evidence>